<evidence type="ECO:0000313" key="3">
    <source>
        <dbReference type="Proteomes" id="UP000724672"/>
    </source>
</evidence>
<dbReference type="EMBL" id="WSFT01000013">
    <property type="protein sequence ID" value="MBS4537135.1"/>
    <property type="molecule type" value="Genomic_DNA"/>
</dbReference>
<dbReference type="Proteomes" id="UP000724672">
    <property type="component" value="Unassembled WGS sequence"/>
</dbReference>
<comment type="caution">
    <text evidence="2">The sequence shown here is derived from an EMBL/GenBank/DDBJ whole genome shotgun (WGS) entry which is preliminary data.</text>
</comment>
<evidence type="ECO:0000256" key="1">
    <source>
        <dbReference type="SAM" id="Coils"/>
    </source>
</evidence>
<reference evidence="2" key="1">
    <citation type="submission" date="2019-12" db="EMBL/GenBank/DDBJ databases">
        <title>Clostridiaceae gen. nov. sp. nov., isolated from sediment in Xinjiang, China.</title>
        <authorList>
            <person name="Zhang R."/>
        </authorList>
    </citation>
    <scope>NUCLEOTIDE SEQUENCE</scope>
    <source>
        <strain evidence="2">D2Q-11</strain>
    </source>
</reference>
<dbReference type="InterPro" id="IPR027417">
    <property type="entry name" value="P-loop_NTPase"/>
</dbReference>
<name>A0A942USH9_9FIRM</name>
<keyword evidence="3" id="KW-1185">Reference proteome</keyword>
<keyword evidence="1" id="KW-0175">Coiled coil</keyword>
<proteinExistence type="predicted"/>
<dbReference type="AlphaFoldDB" id="A0A942USH9"/>
<sequence>MSTIRNFFPGGNTSKGFYSYYDYIIEQDANRIFVLKGGPGVGKSSIMKKIGKHLNNIGYAVEYHHCSSDNNSLDGIVIPKLRVAMVDGTAPHIVDPKNPGAVDEIVNMGDFWDKDKVEEKKEEILSVNSEVSKCFKRAYKFLMASRPIVEDIIEKNSESMIFGKVNLAVNEFISEIFMGSPYSDKKGKIRHLFGSAYTPNGHIEYTESILSNAAKVYGIKGDYGTGKTTVLEKIFYSAIERGLDVEVLHTPLIPEKIESVYIKDIKVGITISDAFKDKNNTLNLNQYINNNIIDKYREKIEEDRKLVNELIARAIENLKEAKSLHDKLEKFYIPNMNFNDVDYLEKELINRILKYDK</sequence>
<accession>A0A942USH9</accession>
<dbReference type="SUPFAM" id="SSF52540">
    <property type="entry name" value="P-loop containing nucleoside triphosphate hydrolases"/>
    <property type="match status" value="2"/>
</dbReference>
<feature type="coiled-coil region" evidence="1">
    <location>
        <begin position="293"/>
        <end position="331"/>
    </location>
</feature>
<protein>
    <submittedName>
        <fullName evidence="2">PRK06851 family protein</fullName>
    </submittedName>
</protein>
<gene>
    <name evidence="2" type="ORF">GOQ27_01595</name>
</gene>
<evidence type="ECO:0000313" key="2">
    <source>
        <dbReference type="EMBL" id="MBS4537135.1"/>
    </source>
</evidence>
<dbReference type="Gene3D" id="3.40.50.300">
    <property type="entry name" value="P-loop containing nucleotide triphosphate hydrolases"/>
    <property type="match status" value="1"/>
</dbReference>
<dbReference type="RefSeq" id="WP_203365066.1">
    <property type="nucleotide sequence ID" value="NZ_WSFT01000013.1"/>
</dbReference>
<organism evidence="2 3">
    <name type="scientific">Anaeromonas frigoriresistens</name>
    <dbReference type="NCBI Taxonomy" id="2683708"/>
    <lineage>
        <taxon>Bacteria</taxon>
        <taxon>Bacillati</taxon>
        <taxon>Bacillota</taxon>
        <taxon>Tissierellia</taxon>
        <taxon>Tissierellales</taxon>
        <taxon>Thermohalobacteraceae</taxon>
        <taxon>Anaeromonas</taxon>
    </lineage>
</organism>